<dbReference type="Proteomes" id="UP001586593">
    <property type="component" value="Unassembled WGS sequence"/>
</dbReference>
<keyword evidence="4" id="KW-1185">Reference proteome</keyword>
<feature type="compositionally biased region" description="Polar residues" evidence="1">
    <location>
        <begin position="520"/>
        <end position="529"/>
    </location>
</feature>
<feature type="compositionally biased region" description="Low complexity" evidence="1">
    <location>
        <begin position="442"/>
        <end position="468"/>
    </location>
</feature>
<dbReference type="PANTHER" id="PTHR12854:SF7">
    <property type="entry name" value="ATAXIN-2 HOMOLOG"/>
    <property type="match status" value="1"/>
</dbReference>
<feature type="region of interest" description="Disordered" evidence="1">
    <location>
        <begin position="898"/>
        <end position="935"/>
    </location>
</feature>
<name>A0ABR3W9L2_9PEZI</name>
<dbReference type="Pfam" id="PF06741">
    <property type="entry name" value="LsmAD"/>
    <property type="match status" value="1"/>
</dbReference>
<feature type="compositionally biased region" description="Low complexity" evidence="1">
    <location>
        <begin position="322"/>
        <end position="345"/>
    </location>
</feature>
<evidence type="ECO:0000256" key="1">
    <source>
        <dbReference type="SAM" id="MobiDB-lite"/>
    </source>
</evidence>
<feature type="compositionally biased region" description="Low complexity" evidence="1">
    <location>
        <begin position="244"/>
        <end position="258"/>
    </location>
</feature>
<feature type="region of interest" description="Disordered" evidence="1">
    <location>
        <begin position="1"/>
        <end position="95"/>
    </location>
</feature>
<evidence type="ECO:0000313" key="3">
    <source>
        <dbReference type="EMBL" id="KAL1856470.1"/>
    </source>
</evidence>
<evidence type="ECO:0000259" key="2">
    <source>
        <dbReference type="SMART" id="SM01272"/>
    </source>
</evidence>
<feature type="domain" description="LsmAD" evidence="2">
    <location>
        <begin position="106"/>
        <end position="178"/>
    </location>
</feature>
<feature type="compositionally biased region" description="Basic and acidic residues" evidence="1">
    <location>
        <begin position="295"/>
        <end position="312"/>
    </location>
</feature>
<feature type="compositionally biased region" description="Basic and acidic residues" evidence="1">
    <location>
        <begin position="17"/>
        <end position="32"/>
    </location>
</feature>
<dbReference type="SMART" id="SM01272">
    <property type="entry name" value="LsmAD"/>
    <property type="match status" value="1"/>
</dbReference>
<feature type="compositionally biased region" description="Low complexity" evidence="1">
    <location>
        <begin position="910"/>
        <end position="920"/>
    </location>
</feature>
<feature type="compositionally biased region" description="Low complexity" evidence="1">
    <location>
        <begin position="539"/>
        <end position="552"/>
    </location>
</feature>
<feature type="compositionally biased region" description="Polar residues" evidence="1">
    <location>
        <begin position="216"/>
        <end position="231"/>
    </location>
</feature>
<feature type="region of interest" description="Disordered" evidence="1">
    <location>
        <begin position="409"/>
        <end position="587"/>
    </location>
</feature>
<feature type="region of interest" description="Disordered" evidence="1">
    <location>
        <begin position="140"/>
        <end position="346"/>
    </location>
</feature>
<dbReference type="EMBL" id="JAZHXJ010000591">
    <property type="protein sequence ID" value="KAL1856470.1"/>
    <property type="molecule type" value="Genomic_DNA"/>
</dbReference>
<reference evidence="3 4" key="1">
    <citation type="journal article" date="2024" name="Commun. Biol.">
        <title>Comparative genomic analysis of thermophilic fungi reveals convergent evolutionary adaptations and gene losses.</title>
        <authorList>
            <person name="Steindorff A.S."/>
            <person name="Aguilar-Pontes M.V."/>
            <person name="Robinson A.J."/>
            <person name="Andreopoulos B."/>
            <person name="LaButti K."/>
            <person name="Kuo A."/>
            <person name="Mondo S."/>
            <person name="Riley R."/>
            <person name="Otillar R."/>
            <person name="Haridas S."/>
            <person name="Lipzen A."/>
            <person name="Grimwood J."/>
            <person name="Schmutz J."/>
            <person name="Clum A."/>
            <person name="Reid I.D."/>
            <person name="Moisan M.C."/>
            <person name="Butler G."/>
            <person name="Nguyen T.T.M."/>
            <person name="Dewar K."/>
            <person name="Conant G."/>
            <person name="Drula E."/>
            <person name="Henrissat B."/>
            <person name="Hansel C."/>
            <person name="Singer S."/>
            <person name="Hutchinson M.I."/>
            <person name="de Vries R.P."/>
            <person name="Natvig D.O."/>
            <person name="Powell A.J."/>
            <person name="Tsang A."/>
            <person name="Grigoriev I.V."/>
        </authorList>
    </citation>
    <scope>NUCLEOTIDE SEQUENCE [LARGE SCALE GENOMIC DNA]</scope>
    <source>
        <strain evidence="3 4">ATCC 24622</strain>
    </source>
</reference>
<feature type="compositionally biased region" description="Basic and acidic residues" evidence="1">
    <location>
        <begin position="259"/>
        <end position="278"/>
    </location>
</feature>
<accession>A0ABR3W9L2</accession>
<dbReference type="InterPro" id="IPR045117">
    <property type="entry name" value="ATXN2-like"/>
</dbReference>
<feature type="compositionally biased region" description="Low complexity" evidence="1">
    <location>
        <begin position="409"/>
        <end position="421"/>
    </location>
</feature>
<sequence>MVQPKKGASSDSTNGTTRRDGNMSFQRRDIADARGLSANAGRSEGRATNGNRSFRTDTAIANSRQGNERTLKPWIPDTTADDEGETLEKSTSSGTWDQFRENERLFGLKTDYDENIYTTRINKNDPRYQQRLAAAEKKAREIERSAPTTAHVAEERIMDFVGGDDQDEEDKYSGVRRQDFPPLGQPSRENKYTPPARRAPSSQSTVKGAPVDPAIISSQLKVPSSTQSPSNAKPEEAKAPIPAPAKSATPPTSTSETKSTARAENKSERPATDLKSSESSKPPTPVTPLASGTKTAEKSAEKPAEKPAENLAEKPAAPPRPAAAAAAAGRVKDGAAAATPSASSTVEHDVLKEFKSFATQQRLNAEKVRSSKAKADKEVKLIELKKFADSFKLATPVPSDLISIIAKDPAKQKQIQAKAMQNAEEIARRRAEAAAASKEKAATPSSKESAPAKPAAESPSAAAAPASSDHPRSNGPRPGAPPHSNSSSGLPNRHPASRQSYNPPSHYQQGYRNNRPPHMAQQNPPTGNLAQRIRDQKMHQPPQHPHLNQHGPVDTMRLPPTGPANTAEPPYGRRLSGVPPAPHMAQAQAKLNPNSHEFRPSVYAPAFNPAGPSQGSSPRSVSNIVDSVQPIPAPAPAPVAGQLIRRKTKAIDVKKCFILTHIKTIRPPQGRNWDDNDGLMPPYVTIPTWRQLNEETEKPDSTMHLTYKEYFEKLPLSVAAMATPNPASVVPQIPHQHQLPFHLQHGAAHSPVVRHSPHMPPMQMHAPQHGPVPHVPPFAGPDDHRMTHSNSAQSFTSPPRMGQVPLPYPPAMNSPAHLSYSQPVMQPPYMNAGAPQAPHFRGGYPGNPQFVSQQPPHVAAGPIMMQPQFIAGPGGMVAAGPQMQMYPAGAHPQFVPPGPVPPQPMGGSSGYPSPSRPAAPMMVHQGSHQGQPIYAMSPGMQYQQPAFVPQQPQKYAGQRPQ</sequence>
<comment type="caution">
    <text evidence="3">The sequence shown here is derived from an EMBL/GenBank/DDBJ whole genome shotgun (WGS) entry which is preliminary data.</text>
</comment>
<dbReference type="PANTHER" id="PTHR12854">
    <property type="entry name" value="ATAXIN 2-RELATED"/>
    <property type="match status" value="1"/>
</dbReference>
<evidence type="ECO:0000313" key="4">
    <source>
        <dbReference type="Proteomes" id="UP001586593"/>
    </source>
</evidence>
<organism evidence="3 4">
    <name type="scientific">Phialemonium thermophilum</name>
    <dbReference type="NCBI Taxonomy" id="223376"/>
    <lineage>
        <taxon>Eukaryota</taxon>
        <taxon>Fungi</taxon>
        <taxon>Dikarya</taxon>
        <taxon>Ascomycota</taxon>
        <taxon>Pezizomycotina</taxon>
        <taxon>Sordariomycetes</taxon>
        <taxon>Sordariomycetidae</taxon>
        <taxon>Cephalothecales</taxon>
        <taxon>Cephalothecaceae</taxon>
        <taxon>Phialemonium</taxon>
    </lineage>
</organism>
<feature type="compositionally biased region" description="Basic and acidic residues" evidence="1">
    <location>
        <begin position="425"/>
        <end position="441"/>
    </location>
</feature>
<protein>
    <recommendedName>
        <fullName evidence="2">LsmAD domain-containing protein</fullName>
    </recommendedName>
</protein>
<dbReference type="InterPro" id="IPR009604">
    <property type="entry name" value="LsmAD_domain"/>
</dbReference>
<gene>
    <name evidence="3" type="ORF">VTK73DRAFT_8276</name>
</gene>
<feature type="compositionally biased region" description="Polar residues" evidence="1">
    <location>
        <begin position="497"/>
        <end position="512"/>
    </location>
</feature>
<proteinExistence type="predicted"/>